<name>A0A4C1XCK9_EUMVA</name>
<evidence type="ECO:0000313" key="1">
    <source>
        <dbReference type="EMBL" id="GBP60109.1"/>
    </source>
</evidence>
<evidence type="ECO:0000313" key="2">
    <source>
        <dbReference type="Proteomes" id="UP000299102"/>
    </source>
</evidence>
<comment type="caution">
    <text evidence="1">The sequence shown here is derived from an EMBL/GenBank/DDBJ whole genome shotgun (WGS) entry which is preliminary data.</text>
</comment>
<dbReference type="EMBL" id="BGZK01000779">
    <property type="protein sequence ID" value="GBP60109.1"/>
    <property type="molecule type" value="Genomic_DNA"/>
</dbReference>
<dbReference type="Proteomes" id="UP000299102">
    <property type="component" value="Unassembled WGS sequence"/>
</dbReference>
<dbReference type="AlphaFoldDB" id="A0A4C1XCK9"/>
<accession>A0A4C1XCK9</accession>
<gene>
    <name evidence="1" type="ORF">EVAR_31370_1</name>
</gene>
<protein>
    <submittedName>
        <fullName evidence="1">Uncharacterized protein</fullName>
    </submittedName>
</protein>
<keyword evidence="2" id="KW-1185">Reference proteome</keyword>
<proteinExistence type="predicted"/>
<organism evidence="1 2">
    <name type="scientific">Eumeta variegata</name>
    <name type="common">Bagworm moth</name>
    <name type="synonym">Eumeta japonica</name>
    <dbReference type="NCBI Taxonomy" id="151549"/>
    <lineage>
        <taxon>Eukaryota</taxon>
        <taxon>Metazoa</taxon>
        <taxon>Ecdysozoa</taxon>
        <taxon>Arthropoda</taxon>
        <taxon>Hexapoda</taxon>
        <taxon>Insecta</taxon>
        <taxon>Pterygota</taxon>
        <taxon>Neoptera</taxon>
        <taxon>Endopterygota</taxon>
        <taxon>Lepidoptera</taxon>
        <taxon>Glossata</taxon>
        <taxon>Ditrysia</taxon>
        <taxon>Tineoidea</taxon>
        <taxon>Psychidae</taxon>
        <taxon>Oiketicinae</taxon>
        <taxon>Eumeta</taxon>
    </lineage>
</organism>
<reference evidence="1 2" key="1">
    <citation type="journal article" date="2019" name="Commun. Biol.">
        <title>The bagworm genome reveals a unique fibroin gene that provides high tensile strength.</title>
        <authorList>
            <person name="Kono N."/>
            <person name="Nakamura H."/>
            <person name="Ohtoshi R."/>
            <person name="Tomita M."/>
            <person name="Numata K."/>
            <person name="Arakawa K."/>
        </authorList>
    </citation>
    <scope>NUCLEOTIDE SEQUENCE [LARGE SCALE GENOMIC DNA]</scope>
</reference>
<sequence>MFRLYSFVSAPAADTGRIVEHMRASCFKYFRQRFASSDDRRMLRWVFAFEHRSGARRMLWRGDDVCDAAFYPSLCLFCIISVLANVVKIVHEVYGNITPPIDTLMMVFPESGTIMVFVGRNKIE</sequence>